<reference evidence="15" key="1">
    <citation type="submission" date="2022-01" db="EMBL/GenBank/DDBJ databases">
        <authorList>
            <person name="King R."/>
        </authorList>
    </citation>
    <scope>NUCLEOTIDE SEQUENCE</scope>
</reference>
<feature type="compositionally biased region" description="Basic and acidic residues" evidence="14">
    <location>
        <begin position="751"/>
        <end position="768"/>
    </location>
</feature>
<evidence type="ECO:0000256" key="5">
    <source>
        <dbReference type="ARBA" id="ARBA00014125"/>
    </source>
</evidence>
<dbReference type="FunFam" id="1.20.120.230:FF:000021">
    <property type="entry name" value="Vinculin, isoform B"/>
    <property type="match status" value="1"/>
</dbReference>
<dbReference type="Proteomes" id="UP001153620">
    <property type="component" value="Chromosome 2"/>
</dbReference>
<keyword evidence="6" id="KW-1003">Cell membrane</keyword>
<dbReference type="GO" id="GO:0007155">
    <property type="term" value="P:cell adhesion"/>
    <property type="evidence" value="ECO:0007669"/>
    <property type="project" value="UniProtKB-KW"/>
</dbReference>
<dbReference type="InterPro" id="IPR000633">
    <property type="entry name" value="Vinculin_CS"/>
</dbReference>
<dbReference type="GO" id="GO:0005198">
    <property type="term" value="F:structural molecule activity"/>
    <property type="evidence" value="ECO:0007669"/>
    <property type="project" value="InterPro"/>
</dbReference>
<evidence type="ECO:0000256" key="6">
    <source>
        <dbReference type="ARBA" id="ARBA00022475"/>
    </source>
</evidence>
<dbReference type="AlphaFoldDB" id="A0A9N9RRK8"/>
<evidence type="ECO:0000256" key="14">
    <source>
        <dbReference type="SAM" id="MobiDB-lite"/>
    </source>
</evidence>
<dbReference type="FunFam" id="1.20.120.230:FF:000010">
    <property type="entry name" value="Vinculin a"/>
    <property type="match status" value="1"/>
</dbReference>
<dbReference type="InterPro" id="IPR017997">
    <property type="entry name" value="Vinculin"/>
</dbReference>
<keyword evidence="11" id="KW-0472">Membrane</keyword>
<gene>
    <name evidence="15" type="ORF">CHIRRI_LOCUS5025</name>
</gene>
<evidence type="ECO:0000256" key="8">
    <source>
        <dbReference type="ARBA" id="ARBA00022737"/>
    </source>
</evidence>
<sequence length="981" mass="108809">MPVFHTKTIESILEPVANQVSRLVILHEEAEDGNAMPDLSRPVQGVSIAVTNLVKVGRETINSSDDQILKQDMPSALIRVETASQLLEEASQLLRADPYSGPARRKLIEGSRGILQGTSQLLLCFDESEVRKIVRECKRVLDYLAVSEVIDTMEDLVQFLKDLSPCLSKVSREVSNREKELTHQVHSEILVRCLEQVKILAPILICSMKVYIHIIEQGGKGSDEAAENRNYLAARMTDEIQEIIRVLQLTTYDEDTSELDNLTVLKKLNNAIHNKMETAKDWLKNPYALKGGIGEKALRQIIDNAHKVADRCLPSDSYRVHRNADDLTAMANALCELRQTGKGTSPQAESLAREMIDKLDEMDQNILQAVINVDKAGLQQTAHTVQGRLEQAVRWLANPGADDRGLGQRAIALIIEEGKKVADGLPGHQKSDILYLCDEVENLANQYSKLCQAGLAHTPEAQEIARKLNAKLHELKALIQSAVVGRVVEDFIDISTPLKQFTEAVSAPEGTPNRDQNFNQKAANLQAFSDRASKTSRMVAAGGSGGNKKLAEVLLASAAQIDSLTPQLISAGRIRMNYPSSKAAEEHYNNLKQQYADTILRMRTLCDQATDPADFIKASEEQMQKHTLLCEDSIRNKVPQKMVDNTSSIARLANRVLLVAKQEADNSEDPQFISELIGASDKLQNSVPSMVQDAKNVATDIGNTGNASNWRDSNKHLLQSVRNVRNAITQQPEIPAPPDLSALNLNTHHIERPERAPPRPPLPREEIPPVRPPLPETDDEDEGVFKAVPTSNQPILLAAHGLHQEVRQWSSKDNEIIAAAKRMAVLMARLSELVHQDSKGSKRELIATAKLIAEASEDVTRIAKALARECTDKRIRTNLLQVCERIPTIGTQLKILSTVKATMLGAQGSDEDREATEMLVGNAQNLMQSVKETVRAAEGASIKIRSDQTNHRLRWIRRQPWHERIDLADGTRDIIELKQSY</sequence>
<evidence type="ECO:0000256" key="7">
    <source>
        <dbReference type="ARBA" id="ARBA00022490"/>
    </source>
</evidence>
<keyword evidence="9" id="KW-0130">Cell adhesion</keyword>
<organism evidence="15 16">
    <name type="scientific">Chironomus riparius</name>
    <dbReference type="NCBI Taxonomy" id="315576"/>
    <lineage>
        <taxon>Eukaryota</taxon>
        <taxon>Metazoa</taxon>
        <taxon>Ecdysozoa</taxon>
        <taxon>Arthropoda</taxon>
        <taxon>Hexapoda</taxon>
        <taxon>Insecta</taxon>
        <taxon>Pterygota</taxon>
        <taxon>Neoptera</taxon>
        <taxon>Endopterygota</taxon>
        <taxon>Diptera</taxon>
        <taxon>Nematocera</taxon>
        <taxon>Chironomoidea</taxon>
        <taxon>Chironomidae</taxon>
        <taxon>Chironominae</taxon>
        <taxon>Chironomus</taxon>
    </lineage>
</organism>
<comment type="subcellular location">
    <subcellularLocation>
        <location evidence="3">Cell junction</location>
        <location evidence="3">Adherens junction</location>
    </subcellularLocation>
    <subcellularLocation>
        <location evidence="2">Cell membrane</location>
        <topology evidence="2">Peripheral membrane protein</topology>
        <orientation evidence="2">Cytoplasmic side</orientation>
    </subcellularLocation>
    <subcellularLocation>
        <location evidence="1">Cytoplasm</location>
        <location evidence="1">Cytoskeleton</location>
    </subcellularLocation>
</comment>
<dbReference type="Gene3D" id="1.20.120.810">
    <property type="entry name" value="Vinculin, Vh2 four-helix bundle"/>
    <property type="match status" value="2"/>
</dbReference>
<comment type="similarity">
    <text evidence="4">Belongs to the vinculin/alpha-catenin family.</text>
</comment>
<dbReference type="PRINTS" id="PR00806">
    <property type="entry name" value="VINCULIN"/>
</dbReference>
<reference evidence="15" key="2">
    <citation type="submission" date="2022-10" db="EMBL/GenBank/DDBJ databases">
        <authorList>
            <consortium name="ENA_rothamsted_submissions"/>
            <consortium name="culmorum"/>
            <person name="King R."/>
        </authorList>
    </citation>
    <scope>NUCLEOTIDE SEQUENCE</scope>
</reference>
<name>A0A9N9RRK8_9DIPT</name>
<evidence type="ECO:0000256" key="11">
    <source>
        <dbReference type="ARBA" id="ARBA00023136"/>
    </source>
</evidence>
<evidence type="ECO:0000256" key="1">
    <source>
        <dbReference type="ARBA" id="ARBA00004245"/>
    </source>
</evidence>
<evidence type="ECO:0000313" key="15">
    <source>
        <dbReference type="EMBL" id="CAG9802110.1"/>
    </source>
</evidence>
<protein>
    <recommendedName>
        <fullName evidence="5">Vinculin</fullName>
    </recommendedName>
</protein>
<dbReference type="OrthoDB" id="29742at2759"/>
<evidence type="ECO:0000256" key="2">
    <source>
        <dbReference type="ARBA" id="ARBA00004413"/>
    </source>
</evidence>
<keyword evidence="13" id="KW-0206">Cytoskeleton</keyword>
<evidence type="ECO:0000313" key="16">
    <source>
        <dbReference type="Proteomes" id="UP001153620"/>
    </source>
</evidence>
<evidence type="ECO:0000256" key="3">
    <source>
        <dbReference type="ARBA" id="ARBA00004536"/>
    </source>
</evidence>
<dbReference type="InterPro" id="IPR036723">
    <property type="entry name" value="Alpha-catenin/vinculin-like_sf"/>
</dbReference>
<dbReference type="GO" id="GO:0005886">
    <property type="term" value="C:plasma membrane"/>
    <property type="evidence" value="ECO:0007669"/>
    <property type="project" value="UniProtKB-SubCell"/>
</dbReference>
<accession>A0A9N9RRK8</accession>
<keyword evidence="16" id="KW-1185">Reference proteome</keyword>
<keyword evidence="12" id="KW-0009">Actin-binding</keyword>
<evidence type="ECO:0000256" key="13">
    <source>
        <dbReference type="ARBA" id="ARBA00023212"/>
    </source>
</evidence>
<keyword evidence="10" id="KW-0965">Cell junction</keyword>
<keyword evidence="8" id="KW-0677">Repeat</keyword>
<dbReference type="PANTHER" id="PTHR46180">
    <property type="entry name" value="VINCULIN"/>
    <property type="match status" value="1"/>
</dbReference>
<dbReference type="GO" id="GO:0051015">
    <property type="term" value="F:actin filament binding"/>
    <property type="evidence" value="ECO:0007669"/>
    <property type="project" value="InterPro"/>
</dbReference>
<dbReference type="InterPro" id="IPR006077">
    <property type="entry name" value="Vinculin/catenin"/>
</dbReference>
<dbReference type="GO" id="GO:0015629">
    <property type="term" value="C:actin cytoskeleton"/>
    <property type="evidence" value="ECO:0007669"/>
    <property type="project" value="InterPro"/>
</dbReference>
<evidence type="ECO:0000256" key="9">
    <source>
        <dbReference type="ARBA" id="ARBA00022889"/>
    </source>
</evidence>
<evidence type="ECO:0000256" key="10">
    <source>
        <dbReference type="ARBA" id="ARBA00022949"/>
    </source>
</evidence>
<proteinExistence type="inferred from homology"/>
<dbReference type="Pfam" id="PF01044">
    <property type="entry name" value="Vinculin"/>
    <property type="match status" value="1"/>
</dbReference>
<keyword evidence="7" id="KW-0963">Cytoplasm</keyword>
<feature type="region of interest" description="Disordered" evidence="14">
    <location>
        <begin position="751"/>
        <end position="780"/>
    </location>
</feature>
<evidence type="ECO:0000256" key="12">
    <source>
        <dbReference type="ARBA" id="ARBA00023203"/>
    </source>
</evidence>
<dbReference type="GO" id="GO:0005912">
    <property type="term" value="C:adherens junction"/>
    <property type="evidence" value="ECO:0007669"/>
    <property type="project" value="UniProtKB-SubCell"/>
</dbReference>
<dbReference type="SUPFAM" id="SSF47220">
    <property type="entry name" value="alpha-catenin/vinculin-like"/>
    <property type="match status" value="6"/>
</dbReference>
<evidence type="ECO:0000256" key="4">
    <source>
        <dbReference type="ARBA" id="ARBA00008376"/>
    </source>
</evidence>
<dbReference type="EMBL" id="OU895878">
    <property type="protein sequence ID" value="CAG9802110.1"/>
    <property type="molecule type" value="Genomic_DNA"/>
</dbReference>
<dbReference type="Gene3D" id="1.20.120.230">
    <property type="entry name" value="Alpha-catenin/vinculin-like"/>
    <property type="match status" value="4"/>
</dbReference>
<dbReference type="PROSITE" id="PS00664">
    <property type="entry name" value="VINCULIN_2"/>
    <property type="match status" value="1"/>
</dbReference>